<organism evidence="1">
    <name type="scientific">Siphoviridae sp. ctiJI15</name>
    <dbReference type="NCBI Taxonomy" id="2826431"/>
    <lineage>
        <taxon>Viruses</taxon>
        <taxon>Duplodnaviria</taxon>
        <taxon>Heunggongvirae</taxon>
        <taxon>Uroviricota</taxon>
        <taxon>Caudoviricetes</taxon>
    </lineage>
</organism>
<protein>
    <submittedName>
        <fullName evidence="1">Uncharacterized protein</fullName>
    </submittedName>
</protein>
<proteinExistence type="predicted"/>
<accession>A0A8S5NJI8</accession>
<evidence type="ECO:0000313" key="1">
    <source>
        <dbReference type="EMBL" id="DAD94849.1"/>
    </source>
</evidence>
<reference evidence="1" key="1">
    <citation type="journal article" date="2021" name="Proc. Natl. Acad. Sci. U.S.A.">
        <title>A Catalog of Tens of Thousands of Viruses from Human Metagenomes Reveals Hidden Associations with Chronic Diseases.</title>
        <authorList>
            <person name="Tisza M.J."/>
            <person name="Buck C.B."/>
        </authorList>
    </citation>
    <scope>NUCLEOTIDE SEQUENCE</scope>
    <source>
        <strain evidence="1">CtiJI15</strain>
    </source>
</reference>
<dbReference type="EMBL" id="BK015182">
    <property type="protein sequence ID" value="DAD94849.1"/>
    <property type="molecule type" value="Genomic_DNA"/>
</dbReference>
<name>A0A8S5NJI8_9CAUD</name>
<sequence>MPMEHPWTDWQIDTLGEEKPWKWKENTPKEIIKQYEKWKKYHNKMIKGKF</sequence>